<evidence type="ECO:0000313" key="2">
    <source>
        <dbReference type="Proteomes" id="UP001277972"/>
    </source>
</evidence>
<organism evidence="1 2">
    <name type="scientific">Gracilibacillus pellucidus</name>
    <dbReference type="NCBI Taxonomy" id="3095368"/>
    <lineage>
        <taxon>Bacteria</taxon>
        <taxon>Bacillati</taxon>
        <taxon>Bacillota</taxon>
        <taxon>Bacilli</taxon>
        <taxon>Bacillales</taxon>
        <taxon>Bacillaceae</taxon>
        <taxon>Gracilibacillus</taxon>
    </lineage>
</organism>
<gene>
    <name evidence="1" type="ORF">SH601_01425</name>
</gene>
<name>A0ACC6M115_9BACI</name>
<proteinExistence type="predicted"/>
<comment type="caution">
    <text evidence="1">The sequence shown here is derived from an EMBL/GenBank/DDBJ whole genome shotgun (WGS) entry which is preliminary data.</text>
</comment>
<evidence type="ECO:0000313" key="1">
    <source>
        <dbReference type="EMBL" id="MDX8044634.1"/>
    </source>
</evidence>
<keyword evidence="2" id="KW-1185">Reference proteome</keyword>
<accession>A0ACC6M115</accession>
<reference evidence="1" key="1">
    <citation type="submission" date="2023-11" db="EMBL/GenBank/DDBJ databases">
        <title>Gracilibacillus pellucida a moderately halophilic bacterium isolated from saline soil in Xinjiang province.</title>
        <authorList>
            <person name="Zhang Z."/>
            <person name="Tan F."/>
            <person name="Wang Y."/>
            <person name="Xia M."/>
        </authorList>
    </citation>
    <scope>NUCLEOTIDE SEQUENCE</scope>
    <source>
        <strain evidence="1">S3-1-1</strain>
    </source>
</reference>
<dbReference type="EMBL" id="JAWZSR010000001">
    <property type="protein sequence ID" value="MDX8044634.1"/>
    <property type="molecule type" value="Genomic_DNA"/>
</dbReference>
<dbReference type="Proteomes" id="UP001277972">
    <property type="component" value="Unassembled WGS sequence"/>
</dbReference>
<sequence>MDVALLSIMMNQSQVKQQANVSLLSKAIDQAETQSTDMIKMLEQSVQSHLGSNIDIKG</sequence>
<protein>
    <submittedName>
        <fullName evidence="1">YjfB family protein</fullName>
    </submittedName>
</protein>